<evidence type="ECO:0000313" key="6">
    <source>
        <dbReference type="EMBL" id="QCI23418.1"/>
    </source>
</evidence>
<reference evidence="6 7" key="1">
    <citation type="submission" date="2018-10" db="EMBL/GenBank/DDBJ databases">
        <title>Comparative functional genomics of the obligate endosymbiont Buchnera aphidicola.</title>
        <authorList>
            <person name="Chong R.A."/>
        </authorList>
    </citation>
    <scope>NUCLEOTIDE SEQUENCE [LARGE SCALE GENOMIC DNA]</scope>
    <source>
        <strain evidence="6 7">Mrh</strain>
    </source>
</reference>
<organism evidence="6 7">
    <name type="scientific">Buchnera aphidicola subsp. Melaphis rhois</name>
    <dbReference type="NCBI Taxonomy" id="118103"/>
    <lineage>
        <taxon>Bacteria</taxon>
        <taxon>Pseudomonadati</taxon>
        <taxon>Pseudomonadota</taxon>
        <taxon>Gammaproteobacteria</taxon>
        <taxon>Enterobacterales</taxon>
        <taxon>Erwiniaceae</taxon>
        <taxon>Buchnera</taxon>
    </lineage>
</organism>
<keyword evidence="3" id="KW-0347">Helicase</keyword>
<evidence type="ECO:0000259" key="5">
    <source>
        <dbReference type="Pfam" id="PF00580"/>
    </source>
</evidence>
<evidence type="ECO:0000256" key="2">
    <source>
        <dbReference type="ARBA" id="ARBA00022801"/>
    </source>
</evidence>
<accession>A0A4D6YBH1</accession>
<gene>
    <name evidence="6" type="ORF">D9V73_02110</name>
</gene>
<keyword evidence="2" id="KW-0378">Hydrolase</keyword>
<feature type="domain" description="UvrD-like helicase ATP-binding" evidence="5">
    <location>
        <begin position="17"/>
        <end position="244"/>
    </location>
</feature>
<evidence type="ECO:0000256" key="3">
    <source>
        <dbReference type="ARBA" id="ARBA00022806"/>
    </source>
</evidence>
<sequence length="354" mass="41604">MTNKILISTLDIIDLPLSGKMLIEASAGTGKTFSLIIIYLRLILGIGKIDKIQRPFLVQEILVVTFTEHSKEELKKRIKKYINYFKEVCINKKSNDTTLQYLFNKIKNVDKAINLLIQAEQSISELAIYTIHGFCYQTLTVNTFSSNIYFQKKIITNKYNLYLKSSNIFWNQYFYNLSDNISNIIIKYFQSPGSILNNILPILSYDDNIKKISKRKKLNIILLYNKLIKKIKNIKSQWLNYHKEIVVLINQSNVNKRSYTKSNLSRWINIITMWSSKSTKDFDVPKELKYFQQNYLISKTPIGQIPKSIIFEIIEEFLKIKFSLKTPFLIEAIIQIKKIFNKEKKNKKYLNLTI</sequence>
<evidence type="ECO:0000256" key="4">
    <source>
        <dbReference type="ARBA" id="ARBA00022840"/>
    </source>
</evidence>
<dbReference type="AlphaFoldDB" id="A0A4D6YBH1"/>
<evidence type="ECO:0000256" key="1">
    <source>
        <dbReference type="ARBA" id="ARBA00022741"/>
    </source>
</evidence>
<evidence type="ECO:0000313" key="7">
    <source>
        <dbReference type="Proteomes" id="UP000298566"/>
    </source>
</evidence>
<keyword evidence="4" id="KW-0067">ATP-binding</keyword>
<dbReference type="PANTHER" id="PTHR11070:SF23">
    <property type="entry name" value="RECBCD ENZYME SUBUNIT RECB"/>
    <property type="match status" value="1"/>
</dbReference>
<dbReference type="InterPro" id="IPR027417">
    <property type="entry name" value="P-loop_NTPase"/>
</dbReference>
<dbReference type="Gene3D" id="1.10.3170.10">
    <property type="entry name" value="Recbcd, chain B, domain 2"/>
    <property type="match status" value="1"/>
</dbReference>
<dbReference type="GO" id="GO:0000725">
    <property type="term" value="P:recombinational repair"/>
    <property type="evidence" value="ECO:0007669"/>
    <property type="project" value="TreeGrafter"/>
</dbReference>
<dbReference type="GO" id="GO:0009338">
    <property type="term" value="C:exodeoxyribonuclease V complex"/>
    <property type="evidence" value="ECO:0007669"/>
    <property type="project" value="TreeGrafter"/>
</dbReference>
<dbReference type="Gene3D" id="3.40.50.300">
    <property type="entry name" value="P-loop containing nucleotide triphosphate hydrolases"/>
    <property type="match status" value="1"/>
</dbReference>
<dbReference type="GO" id="GO:0005829">
    <property type="term" value="C:cytosol"/>
    <property type="evidence" value="ECO:0007669"/>
    <property type="project" value="TreeGrafter"/>
</dbReference>
<dbReference type="Pfam" id="PF00580">
    <property type="entry name" value="UvrD-helicase"/>
    <property type="match status" value="1"/>
</dbReference>
<name>A0A4D6YBH1_BUCMH</name>
<dbReference type="RefSeq" id="WP_158336627.1">
    <property type="nucleotide sequence ID" value="NZ_CP033004.1"/>
</dbReference>
<proteinExistence type="predicted"/>
<dbReference type="GO" id="GO:0016787">
    <property type="term" value="F:hydrolase activity"/>
    <property type="evidence" value="ECO:0007669"/>
    <property type="project" value="UniProtKB-KW"/>
</dbReference>
<dbReference type="InterPro" id="IPR014016">
    <property type="entry name" value="UvrD-like_ATP-bd"/>
</dbReference>
<dbReference type="EMBL" id="CP033004">
    <property type="protein sequence ID" value="QCI23418.1"/>
    <property type="molecule type" value="Genomic_DNA"/>
</dbReference>
<dbReference type="OrthoDB" id="9810135at2"/>
<dbReference type="PANTHER" id="PTHR11070">
    <property type="entry name" value="UVRD / RECB / PCRA DNA HELICASE FAMILY MEMBER"/>
    <property type="match status" value="1"/>
</dbReference>
<dbReference type="Proteomes" id="UP000298566">
    <property type="component" value="Chromosome"/>
</dbReference>
<dbReference type="SUPFAM" id="SSF52540">
    <property type="entry name" value="P-loop containing nucleoside triphosphate hydrolases"/>
    <property type="match status" value="1"/>
</dbReference>
<dbReference type="InterPro" id="IPR000212">
    <property type="entry name" value="DNA_helicase_UvrD/REP"/>
</dbReference>
<dbReference type="GO" id="GO:0043138">
    <property type="term" value="F:3'-5' DNA helicase activity"/>
    <property type="evidence" value="ECO:0007669"/>
    <property type="project" value="TreeGrafter"/>
</dbReference>
<keyword evidence="1" id="KW-0547">Nucleotide-binding</keyword>
<dbReference type="GO" id="GO:0005524">
    <property type="term" value="F:ATP binding"/>
    <property type="evidence" value="ECO:0007669"/>
    <property type="project" value="UniProtKB-KW"/>
</dbReference>
<dbReference type="GO" id="GO:0003677">
    <property type="term" value="F:DNA binding"/>
    <property type="evidence" value="ECO:0007669"/>
    <property type="project" value="InterPro"/>
</dbReference>
<protein>
    <recommendedName>
        <fullName evidence="5">UvrD-like helicase ATP-binding domain-containing protein</fullName>
    </recommendedName>
</protein>